<keyword evidence="4" id="KW-1185">Reference proteome</keyword>
<gene>
    <name evidence="3" type="ORF">EGW08_011833</name>
</gene>
<dbReference type="STRING" id="188477.A0A3S1C1J5"/>
<feature type="compositionally biased region" description="Low complexity" evidence="1">
    <location>
        <begin position="253"/>
        <end position="285"/>
    </location>
</feature>
<dbReference type="CDD" id="cd01773">
    <property type="entry name" value="UBX_UBXN7"/>
    <property type="match status" value="1"/>
</dbReference>
<feature type="region of interest" description="Disordered" evidence="1">
    <location>
        <begin position="116"/>
        <end position="137"/>
    </location>
</feature>
<feature type="compositionally biased region" description="Low complexity" evidence="1">
    <location>
        <begin position="322"/>
        <end position="354"/>
    </location>
</feature>
<accession>A0A3S1C1J5</accession>
<evidence type="ECO:0000313" key="4">
    <source>
        <dbReference type="Proteomes" id="UP000271974"/>
    </source>
</evidence>
<dbReference type="InterPro" id="IPR036249">
    <property type="entry name" value="Thioredoxin-like_sf"/>
</dbReference>
<dbReference type="Proteomes" id="UP000271974">
    <property type="component" value="Unassembled WGS sequence"/>
</dbReference>
<dbReference type="PANTHER" id="PTHR23322">
    <property type="entry name" value="FAS-ASSOCIATED PROTEIN"/>
    <property type="match status" value="1"/>
</dbReference>
<feature type="compositionally biased region" description="Acidic residues" evidence="1">
    <location>
        <begin position="391"/>
        <end position="400"/>
    </location>
</feature>
<dbReference type="Gene3D" id="3.10.20.90">
    <property type="entry name" value="Phosphatidylinositol 3-kinase Catalytic Subunit, Chain A, domain 1"/>
    <property type="match status" value="1"/>
</dbReference>
<dbReference type="SMART" id="SM00166">
    <property type="entry name" value="UBX"/>
    <property type="match status" value="1"/>
</dbReference>
<reference evidence="3 4" key="1">
    <citation type="submission" date="2019-01" db="EMBL/GenBank/DDBJ databases">
        <title>A draft genome assembly of the solar-powered sea slug Elysia chlorotica.</title>
        <authorList>
            <person name="Cai H."/>
            <person name="Li Q."/>
            <person name="Fang X."/>
            <person name="Li J."/>
            <person name="Curtis N.E."/>
            <person name="Altenburger A."/>
            <person name="Shibata T."/>
            <person name="Feng M."/>
            <person name="Maeda T."/>
            <person name="Schwartz J.A."/>
            <person name="Shigenobu S."/>
            <person name="Lundholm N."/>
            <person name="Nishiyama T."/>
            <person name="Yang H."/>
            <person name="Hasebe M."/>
            <person name="Li S."/>
            <person name="Pierce S.K."/>
            <person name="Wang J."/>
        </authorList>
    </citation>
    <scope>NUCLEOTIDE SEQUENCE [LARGE SCALE GENOMIC DNA]</scope>
    <source>
        <strain evidence="3">EC2010</strain>
        <tissue evidence="3">Whole organism of an adult</tissue>
    </source>
</reference>
<dbReference type="GO" id="GO:0005634">
    <property type="term" value="C:nucleus"/>
    <property type="evidence" value="ECO:0007669"/>
    <property type="project" value="TreeGrafter"/>
</dbReference>
<feature type="region of interest" description="Disordered" evidence="1">
    <location>
        <begin position="177"/>
        <end position="425"/>
    </location>
</feature>
<organism evidence="3 4">
    <name type="scientific">Elysia chlorotica</name>
    <name type="common">Eastern emerald elysia</name>
    <name type="synonym">Sea slug</name>
    <dbReference type="NCBI Taxonomy" id="188477"/>
    <lineage>
        <taxon>Eukaryota</taxon>
        <taxon>Metazoa</taxon>
        <taxon>Spiralia</taxon>
        <taxon>Lophotrochozoa</taxon>
        <taxon>Mollusca</taxon>
        <taxon>Gastropoda</taxon>
        <taxon>Heterobranchia</taxon>
        <taxon>Euthyneura</taxon>
        <taxon>Panpulmonata</taxon>
        <taxon>Sacoglossa</taxon>
        <taxon>Placobranchoidea</taxon>
        <taxon>Plakobranchidae</taxon>
        <taxon>Elysia</taxon>
    </lineage>
</organism>
<feature type="compositionally biased region" description="Polar residues" evidence="1">
    <location>
        <begin position="198"/>
        <end position="207"/>
    </location>
</feature>
<dbReference type="GO" id="GO:0043130">
    <property type="term" value="F:ubiquitin binding"/>
    <property type="evidence" value="ECO:0007669"/>
    <property type="project" value="TreeGrafter"/>
</dbReference>
<dbReference type="OrthoDB" id="270602at2759"/>
<protein>
    <recommendedName>
        <fullName evidence="2">UBX domain-containing protein</fullName>
    </recommendedName>
</protein>
<dbReference type="InterPro" id="IPR001012">
    <property type="entry name" value="UBX_dom"/>
</dbReference>
<dbReference type="EMBL" id="RQTK01000393">
    <property type="protein sequence ID" value="RUS80397.1"/>
    <property type="molecule type" value="Genomic_DNA"/>
</dbReference>
<dbReference type="AlphaFoldDB" id="A0A3S1C1J5"/>
<dbReference type="Gene3D" id="3.40.30.10">
    <property type="entry name" value="Glutaredoxin"/>
    <property type="match status" value="1"/>
</dbReference>
<feature type="compositionally biased region" description="Acidic residues" evidence="1">
    <location>
        <begin position="177"/>
        <end position="193"/>
    </location>
</feature>
<comment type="caution">
    <text evidence="3">The sequence shown here is derived from an EMBL/GenBank/DDBJ whole genome shotgun (WGS) entry which is preliminary data.</text>
</comment>
<dbReference type="SMART" id="SM00594">
    <property type="entry name" value="UAS"/>
    <property type="match status" value="1"/>
</dbReference>
<dbReference type="SUPFAM" id="SSF52833">
    <property type="entry name" value="Thioredoxin-like"/>
    <property type="match status" value="1"/>
</dbReference>
<feature type="compositionally biased region" description="Low complexity" evidence="1">
    <location>
        <begin position="213"/>
        <end position="230"/>
    </location>
</feature>
<dbReference type="Pfam" id="PF00789">
    <property type="entry name" value="UBX"/>
    <property type="match status" value="1"/>
</dbReference>
<dbReference type="InterPro" id="IPR029071">
    <property type="entry name" value="Ubiquitin-like_domsf"/>
</dbReference>
<dbReference type="PROSITE" id="PS50033">
    <property type="entry name" value="UBX"/>
    <property type="match status" value="1"/>
</dbReference>
<evidence type="ECO:0000313" key="3">
    <source>
        <dbReference type="EMBL" id="RUS80397.1"/>
    </source>
</evidence>
<evidence type="ECO:0000259" key="2">
    <source>
        <dbReference type="PROSITE" id="PS50033"/>
    </source>
</evidence>
<dbReference type="PANTHER" id="PTHR23322:SF6">
    <property type="entry name" value="UBX DOMAIN-CONTAINING PROTEIN 7"/>
    <property type="match status" value="1"/>
</dbReference>
<feature type="compositionally biased region" description="Polar residues" evidence="1">
    <location>
        <begin position="118"/>
        <end position="127"/>
    </location>
</feature>
<dbReference type="InterPro" id="IPR006577">
    <property type="entry name" value="UAS"/>
</dbReference>
<evidence type="ECO:0000256" key="1">
    <source>
        <dbReference type="SAM" id="MobiDB-lite"/>
    </source>
</evidence>
<name>A0A3S1C1J5_ELYCH</name>
<proteinExistence type="predicted"/>
<dbReference type="InterPro" id="IPR050730">
    <property type="entry name" value="UBX_domain-protein"/>
</dbReference>
<feature type="compositionally biased region" description="Acidic residues" evidence="1">
    <location>
        <begin position="307"/>
        <end position="316"/>
    </location>
</feature>
<dbReference type="InterPro" id="IPR003903">
    <property type="entry name" value="UIM_dom"/>
</dbReference>
<feature type="domain" description="UBX" evidence="2">
    <location>
        <begin position="432"/>
        <end position="509"/>
    </location>
</feature>
<sequence length="512" mass="56282">MTYKGTFQSARDFGSSQNRWLLVNVQNVQEFPCQVLNRDVWSNPETRAVIKDSFVFWQVYNDSEEGKRFMQFYKLSQWPYVAVIDPFTGESQIVWNKIADGNVFCELAKDFLSMSPVPDSSQLPTSAKRQRREPTIVDASEEDQLEAAIQASLTESVQKPAPPAQYVCSSDSEADVIGDSDDGEVETFSDSDDVIVSTPPSTISSNGVCRKQNSSSCTSSSTSASVSNTSRNKHSEKKSLPSPSDHKTSDTTSLRPSSSHPPSLLSESSSSSFPSSSSSSSQSFSRRGKKLTSTLNNSEIRIRHEDIDEEDADAYDVEDRIASSVWAAPGPSSSSGASLSQQQQQQQQQQQHQHAGFGLASLGDNEENSLLDMLGMGTREAEVSTPPVCTLDDEEGDDSNCADGKTKDCGEETSQLDGEAEADDWKQFWGSTDDEMSKIMLRFPDNKREQVELPCSSQLKALSAFCASQGYPPKDFELVTNFPRRKLSQMEATTTLKEAGLHPQDTVFVQDV</sequence>
<dbReference type="CDD" id="cd02958">
    <property type="entry name" value="UAS"/>
    <property type="match status" value="1"/>
</dbReference>
<dbReference type="GO" id="GO:0043161">
    <property type="term" value="P:proteasome-mediated ubiquitin-dependent protein catabolic process"/>
    <property type="evidence" value="ECO:0007669"/>
    <property type="project" value="TreeGrafter"/>
</dbReference>
<dbReference type="SUPFAM" id="SSF54236">
    <property type="entry name" value="Ubiquitin-like"/>
    <property type="match status" value="1"/>
</dbReference>
<dbReference type="PROSITE" id="PS50330">
    <property type="entry name" value="UIM"/>
    <property type="match status" value="1"/>
</dbReference>
<dbReference type="Pfam" id="PF13899">
    <property type="entry name" value="Thioredoxin_7"/>
    <property type="match status" value="1"/>
</dbReference>